<feature type="signal peptide" evidence="1">
    <location>
        <begin position="1"/>
        <end position="23"/>
    </location>
</feature>
<feature type="chain" id="PRO_5047439964" description="Copper amine oxidase-like N-terminal domain-containing protein" evidence="1">
    <location>
        <begin position="24"/>
        <end position="503"/>
    </location>
</feature>
<evidence type="ECO:0000313" key="3">
    <source>
        <dbReference type="EMBL" id="GLX67473.1"/>
    </source>
</evidence>
<protein>
    <recommendedName>
        <fullName evidence="2">Copper amine oxidase-like N-terminal domain-containing protein</fullName>
    </recommendedName>
</protein>
<organism evidence="3 4">
    <name type="scientific">Paenibacillus glycanilyticus</name>
    <dbReference type="NCBI Taxonomy" id="126569"/>
    <lineage>
        <taxon>Bacteria</taxon>
        <taxon>Bacillati</taxon>
        <taxon>Bacillota</taxon>
        <taxon>Bacilli</taxon>
        <taxon>Bacillales</taxon>
        <taxon>Paenibacillaceae</taxon>
        <taxon>Paenibacillus</taxon>
    </lineage>
</organism>
<comment type="caution">
    <text evidence="3">The sequence shown here is derived from an EMBL/GenBank/DDBJ whole genome shotgun (WGS) entry which is preliminary data.</text>
</comment>
<dbReference type="InterPro" id="IPR012854">
    <property type="entry name" value="Cu_amine_oxidase-like_N"/>
</dbReference>
<dbReference type="InterPro" id="IPR036582">
    <property type="entry name" value="Mao_N_sf"/>
</dbReference>
<dbReference type="Pfam" id="PF07833">
    <property type="entry name" value="Cu_amine_oxidN1"/>
    <property type="match status" value="1"/>
</dbReference>
<dbReference type="EMBL" id="BSSQ01000006">
    <property type="protein sequence ID" value="GLX67473.1"/>
    <property type="molecule type" value="Genomic_DNA"/>
</dbReference>
<name>A0ABQ6GE04_9BACL</name>
<feature type="domain" description="Copper amine oxidase-like N-terminal" evidence="2">
    <location>
        <begin position="39"/>
        <end position="138"/>
    </location>
</feature>
<dbReference type="RefSeq" id="WP_284238214.1">
    <property type="nucleotide sequence ID" value="NZ_BSSQ01000006.1"/>
</dbReference>
<evidence type="ECO:0000259" key="2">
    <source>
        <dbReference type="Pfam" id="PF07833"/>
    </source>
</evidence>
<dbReference type="InterPro" id="IPR011047">
    <property type="entry name" value="Quinoprotein_ADH-like_sf"/>
</dbReference>
<dbReference type="SUPFAM" id="SSF50998">
    <property type="entry name" value="Quinoprotein alcohol dehydrogenase-like"/>
    <property type="match status" value="1"/>
</dbReference>
<dbReference type="Proteomes" id="UP001157114">
    <property type="component" value="Unassembled WGS sequence"/>
</dbReference>
<proteinExistence type="predicted"/>
<dbReference type="SUPFAM" id="SSF55383">
    <property type="entry name" value="Copper amine oxidase, domain N"/>
    <property type="match status" value="1"/>
</dbReference>
<reference evidence="3 4" key="1">
    <citation type="submission" date="2023-03" db="EMBL/GenBank/DDBJ databases">
        <title>Draft genome sequence of the bacteria which degrade cell wall of Tricholomamatutake.</title>
        <authorList>
            <person name="Konishi Y."/>
            <person name="Fukuta Y."/>
            <person name="Shirasaka N."/>
        </authorList>
    </citation>
    <scope>NUCLEOTIDE SEQUENCE [LARGE SCALE GENOMIC DNA]</scope>
    <source>
        <strain evidence="4">mu1</strain>
    </source>
</reference>
<accession>A0ABQ6GE04</accession>
<evidence type="ECO:0000313" key="4">
    <source>
        <dbReference type="Proteomes" id="UP001157114"/>
    </source>
</evidence>
<evidence type="ECO:0000256" key="1">
    <source>
        <dbReference type="SAM" id="SignalP"/>
    </source>
</evidence>
<dbReference type="Gene3D" id="3.30.457.10">
    <property type="entry name" value="Copper amine oxidase-like, N-terminal domain"/>
    <property type="match status" value="1"/>
</dbReference>
<gene>
    <name evidence="3" type="ORF">MU1_18180</name>
</gene>
<sequence length="503" mass="55385">MKSGWSILIALLLFLSIGSSVVAAEPTAYAVTFNGIKNAALAPQIKNGTTYVSMIPLFTALNTTISIDNKKKTIVGKRGNKTFTMTVGSKSAKLNGAAITLEQPPMLIKNSVYVPVRLAEKLIGAEVEMNASTKTINIRSYAIDLTIKNKLPLNNDKNLPITLQHSGNMKLKWSFKDESPFQHYTGYVGPNRTLIFKGFGDRIDTDYNGRKVYEEPYKSDSGYNFDAQISSAGYTIIARSEEDLLRWSNIDLYLDSNVSPAFYVDNEPSFDWLNINAAIDMKGNLIVLTTEGLAAYNAKGERLWVRKGWSTKDGTLSAFEGGLEISVDSANRLYIQNSDGYAIVDSKGEALLAAKGYFHPEITSDDLLLTNGNSYRFVDGQLKVAGSPFGDGTTGNYVSLERENSLKLMDKTWKKPLWVFEQSLKEKSRGYSLFSSTLVVDLDGNAYISTTGGTVYSFNQAGKMRFILNIDNSIISSTQIIPLSSTTFVAIDNNTVMCFEVAK</sequence>
<keyword evidence="4" id="KW-1185">Reference proteome</keyword>
<keyword evidence="1" id="KW-0732">Signal</keyword>